<keyword evidence="4" id="KW-1185">Reference proteome</keyword>
<name>H3HD66_PHYRM</name>
<keyword evidence="2" id="KW-0812">Transmembrane</keyword>
<dbReference type="Proteomes" id="UP000005238">
    <property type="component" value="Unassembled WGS sequence"/>
</dbReference>
<reference evidence="3" key="2">
    <citation type="submission" date="2015-06" db="UniProtKB">
        <authorList>
            <consortium name="EnsemblProtists"/>
        </authorList>
    </citation>
    <scope>IDENTIFICATION</scope>
    <source>
        <strain evidence="3">Pr102</strain>
    </source>
</reference>
<accession>H3HD66</accession>
<dbReference type="STRING" id="164328.H3HD66"/>
<protein>
    <recommendedName>
        <fullName evidence="5">EF-hand domain-containing protein</fullName>
    </recommendedName>
</protein>
<evidence type="ECO:0000256" key="2">
    <source>
        <dbReference type="SAM" id="Phobius"/>
    </source>
</evidence>
<organism evidence="3 4">
    <name type="scientific">Phytophthora ramorum</name>
    <name type="common">Sudden oak death agent</name>
    <dbReference type="NCBI Taxonomy" id="164328"/>
    <lineage>
        <taxon>Eukaryota</taxon>
        <taxon>Sar</taxon>
        <taxon>Stramenopiles</taxon>
        <taxon>Oomycota</taxon>
        <taxon>Peronosporomycetes</taxon>
        <taxon>Peronosporales</taxon>
        <taxon>Peronosporaceae</taxon>
        <taxon>Phytophthora</taxon>
    </lineage>
</organism>
<feature type="region of interest" description="Disordered" evidence="1">
    <location>
        <begin position="1"/>
        <end position="33"/>
    </location>
</feature>
<dbReference type="PROSITE" id="PS00018">
    <property type="entry name" value="EF_HAND_1"/>
    <property type="match status" value="1"/>
</dbReference>
<evidence type="ECO:0000313" key="4">
    <source>
        <dbReference type="Proteomes" id="UP000005238"/>
    </source>
</evidence>
<feature type="transmembrane region" description="Helical" evidence="2">
    <location>
        <begin position="36"/>
        <end position="57"/>
    </location>
</feature>
<sequence length="774" mass="84085">MKSPTNYGSENEETRFIRRVAAPDRPSNKRRQKKRLAIAGATLGLLAASAGVGYATLKSGGSTSAVQTAKLEANMANEAFVSELGDAFHPNFEKVDQNGDGTLSKGEILADLTDKEMIDVEKVKSSDLPDDIKENVLALLEGKLKSDSDCASEALDQREIPVTKKDHKIFYYMLDVFCPRSEEGEAISGETQQTVEIPTPDGGTSQAVIVGEPVDGKQTIAIPDGDGGYSTTEVKSIETPTGEQKILIPNAEGDITPVVVPEVPEEVAAQTTEDTQVVDVVTPSGETEQVIIEGEPEHGEQKVEIPDNEGGYTETEAKVEETPSGEEKLIVQTTDGDPIEEENNKETEVQQTIDVTTATGEKEQVTIIGEVEHGETTVQIENEQGQTTTEEVKAVETASGEEKLVLPDVEEPVVVPEVPEEVKNEAELTGEQPQVVDVVTPSGETQQVIVVGEAEHGEQTVEIVDEHGETTTEQVSVEETPSGEEKLVIPELEEPVIVPEPAVEEPGLSGENAEVQQTIDVTTATGEKEQVTIIGEVEHGETTVQIENEQGQTTTEEVKAVETASGEEKLVLPDVEEPVVVPEVPEEVKNEAELTGEQPQVVDVVTPSGETQQVIVVGEAEHGEQTVEIVDEHGETTTEQVSVEETPSGEEKLVIPELEEPVIVPEPAVEEPGVPGSTFMTKVEFRDWIAKHYEEKVSALKAEEEKLAEEEKEKAGRVQVLQDCIEQAANKFGFYGVYEQPPHFQNAVDWVQNDCWAADRWEPESPEQHRMLRS</sequence>
<evidence type="ECO:0000256" key="1">
    <source>
        <dbReference type="SAM" id="MobiDB-lite"/>
    </source>
</evidence>
<dbReference type="InterPro" id="IPR018247">
    <property type="entry name" value="EF_Hand_1_Ca_BS"/>
</dbReference>
<dbReference type="AlphaFoldDB" id="H3HD66"/>
<keyword evidence="2" id="KW-0472">Membrane</keyword>
<dbReference type="VEuPathDB" id="FungiDB:KRP23_4733"/>
<dbReference type="EMBL" id="DS566052">
    <property type="status" value="NOT_ANNOTATED_CDS"/>
    <property type="molecule type" value="Genomic_DNA"/>
</dbReference>
<dbReference type="HOGENOM" id="CLU_393574_0_0_1"/>
<dbReference type="eggNOG" id="ENOG502SNVT">
    <property type="taxonomic scope" value="Eukaryota"/>
</dbReference>
<keyword evidence="2" id="KW-1133">Transmembrane helix</keyword>
<dbReference type="VEuPathDB" id="FungiDB:KRP22_13360"/>
<reference evidence="4" key="1">
    <citation type="journal article" date="2006" name="Science">
        <title>Phytophthora genome sequences uncover evolutionary origins and mechanisms of pathogenesis.</title>
        <authorList>
            <person name="Tyler B.M."/>
            <person name="Tripathy S."/>
            <person name="Zhang X."/>
            <person name="Dehal P."/>
            <person name="Jiang R.H."/>
            <person name="Aerts A."/>
            <person name="Arredondo F.D."/>
            <person name="Baxter L."/>
            <person name="Bensasson D."/>
            <person name="Beynon J.L."/>
            <person name="Chapman J."/>
            <person name="Damasceno C.M."/>
            <person name="Dorrance A.E."/>
            <person name="Dou D."/>
            <person name="Dickerman A.W."/>
            <person name="Dubchak I.L."/>
            <person name="Garbelotto M."/>
            <person name="Gijzen M."/>
            <person name="Gordon S.G."/>
            <person name="Govers F."/>
            <person name="Grunwald N.J."/>
            <person name="Huang W."/>
            <person name="Ivors K.L."/>
            <person name="Jones R.W."/>
            <person name="Kamoun S."/>
            <person name="Krampis K."/>
            <person name="Lamour K.H."/>
            <person name="Lee M.K."/>
            <person name="McDonald W.H."/>
            <person name="Medina M."/>
            <person name="Meijer H.J."/>
            <person name="Nordberg E.K."/>
            <person name="Maclean D.J."/>
            <person name="Ospina-Giraldo M.D."/>
            <person name="Morris P.F."/>
            <person name="Phuntumart V."/>
            <person name="Putnam N.H."/>
            <person name="Rash S."/>
            <person name="Rose J.K."/>
            <person name="Sakihama Y."/>
            <person name="Salamov A.A."/>
            <person name="Savidor A."/>
            <person name="Scheuring C.F."/>
            <person name="Smith B.M."/>
            <person name="Sobral B.W."/>
            <person name="Terry A."/>
            <person name="Torto-Alalibo T.A."/>
            <person name="Win J."/>
            <person name="Xu Z."/>
            <person name="Zhang H."/>
            <person name="Grigoriev I.V."/>
            <person name="Rokhsar D.S."/>
            <person name="Boore J.L."/>
        </authorList>
    </citation>
    <scope>NUCLEOTIDE SEQUENCE [LARGE SCALE GENOMIC DNA]</scope>
    <source>
        <strain evidence="4">Pr102</strain>
    </source>
</reference>
<dbReference type="InParanoid" id="H3HD66"/>
<evidence type="ECO:0008006" key="5">
    <source>
        <dbReference type="Google" id="ProtNLM"/>
    </source>
</evidence>
<dbReference type="EnsemblProtists" id="Phyra95878">
    <property type="protein sequence ID" value="Phyra95878"/>
    <property type="gene ID" value="Phyra95878"/>
</dbReference>
<evidence type="ECO:0000313" key="3">
    <source>
        <dbReference type="EnsemblProtists" id="Phyra95878"/>
    </source>
</evidence>
<proteinExistence type="predicted"/>
<dbReference type="VEuPathDB" id="FungiDB:KRP22_2049"/>
<dbReference type="OMA" id="WIAKHYE"/>